<evidence type="ECO:0000313" key="1">
    <source>
        <dbReference type="EMBL" id="KAF2661257.1"/>
    </source>
</evidence>
<organism evidence="1 2">
    <name type="scientific">Lophiostoma macrostomum CBS 122681</name>
    <dbReference type="NCBI Taxonomy" id="1314788"/>
    <lineage>
        <taxon>Eukaryota</taxon>
        <taxon>Fungi</taxon>
        <taxon>Dikarya</taxon>
        <taxon>Ascomycota</taxon>
        <taxon>Pezizomycotina</taxon>
        <taxon>Dothideomycetes</taxon>
        <taxon>Pleosporomycetidae</taxon>
        <taxon>Pleosporales</taxon>
        <taxon>Lophiostomataceae</taxon>
        <taxon>Lophiostoma</taxon>
    </lineage>
</organism>
<proteinExistence type="predicted"/>
<evidence type="ECO:0000313" key="2">
    <source>
        <dbReference type="Proteomes" id="UP000799324"/>
    </source>
</evidence>
<accession>A0A6A6TPZ8</accession>
<reference evidence="1" key="1">
    <citation type="journal article" date="2020" name="Stud. Mycol.">
        <title>101 Dothideomycetes genomes: a test case for predicting lifestyles and emergence of pathogens.</title>
        <authorList>
            <person name="Haridas S."/>
            <person name="Albert R."/>
            <person name="Binder M."/>
            <person name="Bloem J."/>
            <person name="Labutti K."/>
            <person name="Salamov A."/>
            <person name="Andreopoulos B."/>
            <person name="Baker S."/>
            <person name="Barry K."/>
            <person name="Bills G."/>
            <person name="Bluhm B."/>
            <person name="Cannon C."/>
            <person name="Castanera R."/>
            <person name="Culley D."/>
            <person name="Daum C."/>
            <person name="Ezra D."/>
            <person name="Gonzalez J."/>
            <person name="Henrissat B."/>
            <person name="Kuo A."/>
            <person name="Liang C."/>
            <person name="Lipzen A."/>
            <person name="Lutzoni F."/>
            <person name="Magnuson J."/>
            <person name="Mondo S."/>
            <person name="Nolan M."/>
            <person name="Ohm R."/>
            <person name="Pangilinan J."/>
            <person name="Park H.-J."/>
            <person name="Ramirez L."/>
            <person name="Alfaro M."/>
            <person name="Sun H."/>
            <person name="Tritt A."/>
            <person name="Yoshinaga Y."/>
            <person name="Zwiers L.-H."/>
            <person name="Turgeon B."/>
            <person name="Goodwin S."/>
            <person name="Spatafora J."/>
            <person name="Crous P."/>
            <person name="Grigoriev I."/>
        </authorList>
    </citation>
    <scope>NUCLEOTIDE SEQUENCE</scope>
    <source>
        <strain evidence="1">CBS 122681</strain>
    </source>
</reference>
<keyword evidence="2" id="KW-1185">Reference proteome</keyword>
<name>A0A6A6TPZ8_9PLEO</name>
<protein>
    <submittedName>
        <fullName evidence="1">Uncharacterized protein</fullName>
    </submittedName>
</protein>
<dbReference type="AlphaFoldDB" id="A0A6A6TPZ8"/>
<dbReference type="Proteomes" id="UP000799324">
    <property type="component" value="Unassembled WGS sequence"/>
</dbReference>
<sequence>MACITAVKSPHIELVGWAGLTITLVTARLTRLSRHYGEHPRPVWYPHFRNEACCRLRPSITRLQRQVYREWSWKSIFSQQISWDILTGLLSRYVTLSRLDEASDRWLRGAHVLRFWG</sequence>
<dbReference type="EMBL" id="MU004295">
    <property type="protein sequence ID" value="KAF2661257.1"/>
    <property type="molecule type" value="Genomic_DNA"/>
</dbReference>
<gene>
    <name evidence="1" type="ORF">K491DRAFT_483635</name>
</gene>